<evidence type="ECO:0000313" key="2">
    <source>
        <dbReference type="Proteomes" id="UP000000812"/>
    </source>
</evidence>
<protein>
    <submittedName>
        <fullName evidence="1">Uncharacterized protein</fullName>
    </submittedName>
</protein>
<gene>
    <name evidence="1" type="ordered locus">XF_0745</name>
</gene>
<dbReference type="Proteomes" id="UP000000812">
    <property type="component" value="Chromosome"/>
</dbReference>
<proteinExistence type="predicted"/>
<dbReference type="HOGENOM" id="CLU_3319554_0_0_6"/>
<dbReference type="PIR" id="F82767">
    <property type="entry name" value="F82767"/>
</dbReference>
<dbReference type="AlphaFoldDB" id="Q9PFD3"/>
<evidence type="ECO:0000313" key="1">
    <source>
        <dbReference type="EMBL" id="AAF83555.1"/>
    </source>
</evidence>
<dbReference type="EMBL" id="AE003849">
    <property type="protein sequence ID" value="AAF83555.1"/>
    <property type="molecule type" value="Genomic_DNA"/>
</dbReference>
<name>Q9PFD3_XYLFA</name>
<dbReference type="KEGG" id="xfa:XF_0745"/>
<dbReference type="STRING" id="160492.XF_0745"/>
<organism evidence="1 2">
    <name type="scientific">Xylella fastidiosa (strain 9a5c)</name>
    <dbReference type="NCBI Taxonomy" id="160492"/>
    <lineage>
        <taxon>Bacteria</taxon>
        <taxon>Pseudomonadati</taxon>
        <taxon>Pseudomonadota</taxon>
        <taxon>Gammaproteobacteria</taxon>
        <taxon>Lysobacterales</taxon>
        <taxon>Lysobacteraceae</taxon>
        <taxon>Xylella</taxon>
    </lineage>
</organism>
<reference evidence="1 2" key="1">
    <citation type="journal article" date="2000" name="Nature">
        <title>The genome sequence of the plant pathogen Xylella fastidiosa.</title>
        <authorList>
            <person name="Simpson A.J."/>
            <person name="Reinach F.C."/>
            <person name="Arruda P."/>
            <person name="Abreu F.A."/>
            <person name="Acencio M."/>
            <person name="Alvarenga R."/>
            <person name="Alves L.M."/>
            <person name="Araya J.E."/>
            <person name="Baia G.S."/>
            <person name="Baptista C.S."/>
            <person name="Barros M.H."/>
            <person name="Bonaccorsi E.D."/>
            <person name="Bordin S."/>
            <person name="Bove J.M."/>
            <person name="Briones M.R."/>
            <person name="Bueno M.R."/>
            <person name="Camargo A.A."/>
            <person name="Camargo L.E."/>
            <person name="Carraro D.M."/>
            <person name="Carrer H."/>
            <person name="Colauto N.B."/>
            <person name="Colombo C."/>
            <person name="Costa F.F."/>
            <person name="Costa M.C."/>
            <person name="Costa-Neto C.M."/>
            <person name="Coutinho L.L."/>
            <person name="Cristofani M."/>
            <person name="Dias-Neto E."/>
            <person name="Docena C."/>
            <person name="El-Dorry H."/>
            <person name="Facincani A.P."/>
            <person name="Ferreira A.J."/>
            <person name="Ferreira V.C."/>
            <person name="Ferro J.A."/>
            <person name="Fraga J.S."/>
            <person name="Franca S.C."/>
            <person name="Franco M.C."/>
            <person name="Frohme M."/>
            <person name="Furlan L.R."/>
            <person name="Garnier M."/>
            <person name="Goldman G.H."/>
            <person name="Goldman M.H."/>
            <person name="Gomes S.L."/>
            <person name="Gruber A."/>
            <person name="Ho P.L."/>
            <person name="Hoheisel J.D."/>
            <person name="Junqueira M.L."/>
            <person name="Kemper E.L."/>
            <person name="Kitajima J.P."/>
            <person name="Krieger J.E."/>
            <person name="Kuramae E.E."/>
            <person name="Laigret F."/>
            <person name="Lambais M.R."/>
            <person name="Leite L.C."/>
            <person name="Lemos E.G."/>
            <person name="Lemos M.V."/>
            <person name="Lopes S.A."/>
            <person name="Lopes C.R."/>
            <person name="Machado J.A."/>
            <person name="Machado M.A."/>
            <person name="Madeira A.M."/>
            <person name="Madeira H.M."/>
            <person name="Marino C.L."/>
            <person name="Marques M.V."/>
            <person name="Martins E.A."/>
            <person name="Martins E.M."/>
            <person name="Matsukuma A.Y."/>
            <person name="Menck C.F."/>
            <person name="Miracca E.C."/>
            <person name="Miyaki C.Y."/>
            <person name="Monteriro-Vitorello C.B."/>
            <person name="Moon D.H."/>
            <person name="Nagai M.A."/>
            <person name="Nascimento A.L."/>
            <person name="Netto L.E."/>
            <person name="Nhani A.Jr."/>
            <person name="Nobrega F.G."/>
            <person name="Nunes L.R."/>
            <person name="Oliveira M.A."/>
            <person name="de Oliveira M.C."/>
            <person name="de Oliveira R.C."/>
            <person name="Palmieri D.A."/>
            <person name="Paris A."/>
            <person name="Peixoto B.R."/>
            <person name="Pereira G.A."/>
            <person name="Pereira H.A.Jr."/>
            <person name="Pesquero J.B."/>
            <person name="Quaggio R.B."/>
            <person name="Roberto P.G."/>
            <person name="Rodrigues V."/>
            <person name="de M Rosa A.J."/>
            <person name="de Rosa V.E.Jr."/>
            <person name="de Sa R.G."/>
            <person name="Santelli R.V."/>
            <person name="Sawasaki H.E."/>
            <person name="da Silva A.C."/>
            <person name="da Silva A.M."/>
            <person name="da Silva F.R."/>
            <person name="da Silva W.A.Jr."/>
            <person name="da Silveira J.F."/>
            <person name="Silvestri M.L."/>
            <person name="Siqueira W.J."/>
            <person name="de Souza A.A."/>
            <person name="de Souza A.P."/>
            <person name="Terenzi M.F."/>
            <person name="Truffi D."/>
            <person name="Tsai S.M."/>
            <person name="Tsuhako M.H."/>
            <person name="Vallada H."/>
            <person name="Van Sluys M.A."/>
            <person name="Verjovski-Almeida S."/>
            <person name="Vettore A.L."/>
            <person name="Zago M.A."/>
            <person name="Zatz M."/>
            <person name="Meidanis J."/>
            <person name="Setubal J.C."/>
        </authorList>
    </citation>
    <scope>NUCLEOTIDE SEQUENCE [LARGE SCALE GENOMIC DNA]</scope>
    <source>
        <strain evidence="1 2">9a5c</strain>
    </source>
</reference>
<accession>Q9PFD3</accession>
<sequence>MRHHLVDSHRSLKTCLLPALRHRLQRLLIVVLAWLAALG</sequence>